<evidence type="ECO:0000313" key="2">
    <source>
        <dbReference type="EMBL" id="ASV69628.1"/>
    </source>
</evidence>
<dbReference type="KEGG" id="bko:CKF48_21355"/>
<dbReference type="InterPro" id="IPR011528">
    <property type="entry name" value="NERD"/>
</dbReference>
<organism evidence="2 3">
    <name type="scientific">Cytobacillus kochii</name>
    <dbReference type="NCBI Taxonomy" id="859143"/>
    <lineage>
        <taxon>Bacteria</taxon>
        <taxon>Bacillati</taxon>
        <taxon>Bacillota</taxon>
        <taxon>Bacilli</taxon>
        <taxon>Bacillales</taxon>
        <taxon>Bacillaceae</taxon>
        <taxon>Cytobacillus</taxon>
    </lineage>
</organism>
<dbReference type="RefSeq" id="WP_095373192.1">
    <property type="nucleotide sequence ID" value="NZ_CP022983.1"/>
</dbReference>
<protein>
    <recommendedName>
        <fullName evidence="1">NERD domain-containing protein</fullName>
    </recommendedName>
</protein>
<dbReference type="Proteomes" id="UP000215137">
    <property type="component" value="Chromosome"/>
</dbReference>
<evidence type="ECO:0000259" key="1">
    <source>
        <dbReference type="PROSITE" id="PS50965"/>
    </source>
</evidence>
<reference evidence="2 3" key="1">
    <citation type="submission" date="2017-08" db="EMBL/GenBank/DDBJ databases">
        <title>Complete Genome Sequence of Bacillus kochii Oregon-R-modENCODE STRAIN BDGP4, isolated from Drosophila melanogaster gut.</title>
        <authorList>
            <person name="Wan K.H."/>
            <person name="Yu C."/>
            <person name="Park S."/>
            <person name="Hammonds A.S."/>
            <person name="Booth B.W."/>
            <person name="Celniker S.E."/>
        </authorList>
    </citation>
    <scope>NUCLEOTIDE SEQUENCE [LARGE SCALE GENOMIC DNA]</scope>
    <source>
        <strain evidence="2 3">BDGP4</strain>
    </source>
</reference>
<gene>
    <name evidence="2" type="ORF">CKF48_21355</name>
</gene>
<dbReference type="EMBL" id="CP022983">
    <property type="protein sequence ID" value="ASV69628.1"/>
    <property type="molecule type" value="Genomic_DNA"/>
</dbReference>
<keyword evidence="3" id="KW-1185">Reference proteome</keyword>
<evidence type="ECO:0000313" key="3">
    <source>
        <dbReference type="Proteomes" id="UP000215137"/>
    </source>
</evidence>
<feature type="domain" description="NERD" evidence="1">
    <location>
        <begin position="38"/>
        <end position="148"/>
    </location>
</feature>
<accession>A0A248TN12</accession>
<proteinExistence type="predicted"/>
<dbReference type="AlphaFoldDB" id="A0A248TN12"/>
<dbReference type="PROSITE" id="PS50965">
    <property type="entry name" value="NERD"/>
    <property type="match status" value="1"/>
</dbReference>
<dbReference type="Pfam" id="PF08378">
    <property type="entry name" value="NERD"/>
    <property type="match status" value="1"/>
</dbReference>
<sequence length="302" mass="35567">MPDLKPLNPSYQLRLLRVLHLRSKLSPENEQYLKMLEKGYEGESKWRDDLQQLSPKFPILYDILLEINHTSFQIDALCVTPHKLIAFEVKNYSGDFMIQETKWYSPTNKEIKNPLLQIERNETLLHQFLTKHELNIAFDYLLVFVHPEFMLYDRTKKQNVILPPQIPRLLRELNQIDIQHSPFYTKIVHAFLSHHKEEKNYARKIEYCTEDLVKGVVCRECGGQMKRASLRKFHCSKCRRNISSCDALNEAINDFIILFPSEKVTKTAIYDWCGGAISSSAIQRFLQEKYTLNGGGNYFYYH</sequence>
<name>A0A248TN12_9BACI</name>